<keyword evidence="7" id="KW-0813">Transport</keyword>
<dbReference type="HAMAP" id="MF_00902">
    <property type="entry name" value="TatC"/>
    <property type="match status" value="1"/>
</dbReference>
<comment type="function">
    <text evidence="7">Part of the twin-arginine translocation (Tat) system that transports large folded proteins containing a characteristic twin-arginine motif in their signal peptide across membranes. Together with TatB, TatC is part of a receptor directly interacting with Tat signal peptides.</text>
</comment>
<dbReference type="PRINTS" id="PR01840">
    <property type="entry name" value="TATCFAMILY"/>
</dbReference>
<feature type="transmembrane region" description="Helical" evidence="7">
    <location>
        <begin position="244"/>
        <end position="266"/>
    </location>
</feature>
<comment type="similarity">
    <text evidence="7">Belongs to the TatC family.</text>
</comment>
<evidence type="ECO:0000256" key="7">
    <source>
        <dbReference type="HAMAP-Rule" id="MF_00902"/>
    </source>
</evidence>
<evidence type="ECO:0000256" key="3">
    <source>
        <dbReference type="ARBA" id="ARBA00022927"/>
    </source>
</evidence>
<dbReference type="EMBL" id="JALKFT010000016">
    <property type="protein sequence ID" value="MCK9877375.1"/>
    <property type="molecule type" value="Genomic_DNA"/>
</dbReference>
<feature type="compositionally biased region" description="Low complexity" evidence="8">
    <location>
        <begin position="315"/>
        <end position="333"/>
    </location>
</feature>
<proteinExistence type="inferred from homology"/>
<keyword evidence="6 7" id="KW-0472">Membrane</keyword>
<organism evidence="9 10">
    <name type="scientific">Frankia umida</name>
    <dbReference type="NCBI Taxonomy" id="573489"/>
    <lineage>
        <taxon>Bacteria</taxon>
        <taxon>Bacillati</taxon>
        <taxon>Actinomycetota</taxon>
        <taxon>Actinomycetes</taxon>
        <taxon>Frankiales</taxon>
        <taxon>Frankiaceae</taxon>
        <taxon>Frankia</taxon>
    </lineage>
</organism>
<feature type="compositionally biased region" description="Low complexity" evidence="8">
    <location>
        <begin position="299"/>
        <end position="308"/>
    </location>
</feature>
<feature type="transmembrane region" description="Helical" evidence="7">
    <location>
        <begin position="222"/>
        <end position="238"/>
    </location>
</feature>
<name>A0ABT0K0W9_9ACTN</name>
<feature type="transmembrane region" description="Helical" evidence="7">
    <location>
        <begin position="187"/>
        <end position="210"/>
    </location>
</feature>
<evidence type="ECO:0000256" key="2">
    <source>
        <dbReference type="ARBA" id="ARBA00022692"/>
    </source>
</evidence>
<keyword evidence="5 7" id="KW-0811">Translocation</keyword>
<evidence type="ECO:0000256" key="1">
    <source>
        <dbReference type="ARBA" id="ARBA00004141"/>
    </source>
</evidence>
<protein>
    <recommendedName>
        <fullName evidence="7">Sec-independent protein translocase protein TatC</fullName>
    </recommendedName>
</protein>
<sequence length="347" mass="37309">MPGIPTPRRLLAAANHRRTRTVEESRMPLTEHLRELRNRVAIALVGFGVAFVVCFIVEPHIFNWLKEPYCDLPASKRFSANGQATGDCTLYFFGILDAFTIRLKISAIAAAVVSSPVWLYQLWSFITPGLHRHERRWSLTFVGVSLVLFATGALFAYLTLPTGLSLLLGFGGNGLVSVLDGNRYLSYVQAMLLIFGLSFEVPLLVLMLNLAGVVTTARLRSWRRAEIFLVFVFAAIVTPSQDPFTMLALGLPMVILYEVALIIGWLNDRRRTRRGSESPYADLGDDETSSLDLDDAAVGSRPAGRAGTSAGGGSSSDVGVSPVGAGQGAATRVGGAGTFGGDAGDIT</sequence>
<comment type="subcellular location">
    <subcellularLocation>
        <location evidence="7">Cell membrane</location>
        <topology evidence="7">Multi-pass membrane protein</topology>
    </subcellularLocation>
    <subcellularLocation>
        <location evidence="1">Membrane</location>
        <topology evidence="1">Multi-pass membrane protein</topology>
    </subcellularLocation>
</comment>
<evidence type="ECO:0000256" key="8">
    <source>
        <dbReference type="SAM" id="MobiDB-lite"/>
    </source>
</evidence>
<evidence type="ECO:0000256" key="4">
    <source>
        <dbReference type="ARBA" id="ARBA00022989"/>
    </source>
</evidence>
<feature type="transmembrane region" description="Helical" evidence="7">
    <location>
        <begin position="138"/>
        <end position="160"/>
    </location>
</feature>
<keyword evidence="7" id="KW-1003">Cell membrane</keyword>
<evidence type="ECO:0000313" key="9">
    <source>
        <dbReference type="EMBL" id="MCK9877375.1"/>
    </source>
</evidence>
<comment type="caution">
    <text evidence="9">The sequence shown here is derived from an EMBL/GenBank/DDBJ whole genome shotgun (WGS) entry which is preliminary data.</text>
</comment>
<dbReference type="PANTHER" id="PTHR30371">
    <property type="entry name" value="SEC-INDEPENDENT PROTEIN TRANSLOCASE PROTEIN TATC"/>
    <property type="match status" value="1"/>
</dbReference>
<keyword evidence="2 7" id="KW-0812">Transmembrane</keyword>
<keyword evidence="10" id="KW-1185">Reference proteome</keyword>
<keyword evidence="4 7" id="KW-1133">Transmembrane helix</keyword>
<feature type="compositionally biased region" description="Acidic residues" evidence="8">
    <location>
        <begin position="283"/>
        <end position="295"/>
    </location>
</feature>
<gene>
    <name evidence="7 9" type="primary">tatC</name>
    <name evidence="9" type="ORF">MXD59_16630</name>
</gene>
<feature type="transmembrane region" description="Helical" evidence="7">
    <location>
        <begin position="40"/>
        <end position="62"/>
    </location>
</feature>
<evidence type="ECO:0000256" key="6">
    <source>
        <dbReference type="ARBA" id="ARBA00023136"/>
    </source>
</evidence>
<dbReference type="Pfam" id="PF00902">
    <property type="entry name" value="TatC"/>
    <property type="match status" value="1"/>
</dbReference>
<dbReference type="InterPro" id="IPR002033">
    <property type="entry name" value="TatC"/>
</dbReference>
<dbReference type="PANTHER" id="PTHR30371:SF0">
    <property type="entry name" value="SEC-INDEPENDENT PROTEIN TRANSLOCASE PROTEIN TATC, CHLOROPLASTIC-RELATED"/>
    <property type="match status" value="1"/>
</dbReference>
<dbReference type="NCBIfam" id="TIGR00945">
    <property type="entry name" value="tatC"/>
    <property type="match status" value="1"/>
</dbReference>
<feature type="region of interest" description="Disordered" evidence="8">
    <location>
        <begin position="274"/>
        <end position="347"/>
    </location>
</feature>
<comment type="subunit">
    <text evidence="7">The Tat system comprises two distinct complexes: a TatABC complex, containing multiple copies of TatA, TatB and TatC subunits, and a separate TatA complex, containing only TatA subunits. Substrates initially bind to the TatABC complex, which probably triggers association of the separate TatA complex to form the active translocon.</text>
</comment>
<dbReference type="Proteomes" id="UP001201873">
    <property type="component" value="Unassembled WGS sequence"/>
</dbReference>
<evidence type="ECO:0000313" key="10">
    <source>
        <dbReference type="Proteomes" id="UP001201873"/>
    </source>
</evidence>
<feature type="transmembrane region" description="Helical" evidence="7">
    <location>
        <begin position="105"/>
        <end position="126"/>
    </location>
</feature>
<keyword evidence="3 7" id="KW-0653">Protein transport</keyword>
<evidence type="ECO:0000256" key="5">
    <source>
        <dbReference type="ARBA" id="ARBA00023010"/>
    </source>
</evidence>
<reference evidence="9 10" key="1">
    <citation type="submission" date="2022-04" db="EMBL/GenBank/DDBJ databases">
        <title>Genome diversity in the genus Frankia.</title>
        <authorList>
            <person name="Carlos-Shanley C."/>
            <person name="Hahn D."/>
        </authorList>
    </citation>
    <scope>NUCLEOTIDE SEQUENCE [LARGE SCALE GENOMIC DNA]</scope>
    <source>
        <strain evidence="9 10">Ag45/Mut15</strain>
    </source>
</reference>
<accession>A0ABT0K0W9</accession>
<feature type="compositionally biased region" description="Gly residues" evidence="8">
    <location>
        <begin position="334"/>
        <end position="347"/>
    </location>
</feature>
<dbReference type="RefSeq" id="WP_248825630.1">
    <property type="nucleotide sequence ID" value="NZ_JALKFT010000016.1"/>
</dbReference>